<feature type="region of interest" description="Disordered" evidence="1">
    <location>
        <begin position="180"/>
        <end position="203"/>
    </location>
</feature>
<feature type="compositionally biased region" description="Basic and acidic residues" evidence="1">
    <location>
        <begin position="64"/>
        <end position="80"/>
    </location>
</feature>
<dbReference type="Proteomes" id="UP000017836">
    <property type="component" value="Unassembled WGS sequence"/>
</dbReference>
<proteinExistence type="predicted"/>
<sequence length="203" mass="23490">MKCLEADTYLETGSFKNSDIIDQRTKKENLGDKQNVNKKRPCDSATIEPKEKGNSKDASPPSSLHDKGETRQDNEMDSKNSKRKKKRVVDHRFDATAKDLLMIGSKRRERRKKYLEEKNKKLIKTKISEELDFPKHEEIKFGEVVEAPPKLNFPKKLLVTKTPQDVSRERIRLQTVESYRNRKGWSSRPGTHIPPMPTMISPS</sequence>
<dbReference type="AlphaFoldDB" id="U5DDF6"/>
<dbReference type="eggNOG" id="ENOG502RY78">
    <property type="taxonomic scope" value="Eukaryota"/>
</dbReference>
<evidence type="ECO:0000256" key="1">
    <source>
        <dbReference type="SAM" id="MobiDB-lite"/>
    </source>
</evidence>
<name>U5DDF6_AMBTC</name>
<evidence type="ECO:0000313" key="3">
    <source>
        <dbReference type="Proteomes" id="UP000017836"/>
    </source>
</evidence>
<evidence type="ECO:0000313" key="2">
    <source>
        <dbReference type="EMBL" id="ERN19462.1"/>
    </source>
</evidence>
<keyword evidence="3" id="KW-1185">Reference proteome</keyword>
<feature type="region of interest" description="Disordered" evidence="1">
    <location>
        <begin position="26"/>
        <end position="91"/>
    </location>
</feature>
<reference evidence="3" key="1">
    <citation type="journal article" date="2013" name="Science">
        <title>The Amborella genome and the evolution of flowering plants.</title>
        <authorList>
            <consortium name="Amborella Genome Project"/>
        </authorList>
    </citation>
    <scope>NUCLEOTIDE SEQUENCE [LARGE SCALE GENOMIC DNA]</scope>
</reference>
<organism evidence="2 3">
    <name type="scientific">Amborella trichopoda</name>
    <dbReference type="NCBI Taxonomy" id="13333"/>
    <lineage>
        <taxon>Eukaryota</taxon>
        <taxon>Viridiplantae</taxon>
        <taxon>Streptophyta</taxon>
        <taxon>Embryophyta</taxon>
        <taxon>Tracheophyta</taxon>
        <taxon>Spermatophyta</taxon>
        <taxon>Magnoliopsida</taxon>
        <taxon>Amborellales</taxon>
        <taxon>Amborellaceae</taxon>
        <taxon>Amborella</taxon>
    </lineage>
</organism>
<dbReference type="Gramene" id="ERN19462">
    <property type="protein sequence ID" value="ERN19462"/>
    <property type="gene ID" value="AMTR_s00069p00186250"/>
</dbReference>
<dbReference type="HOGENOM" id="CLU_078926_0_0_1"/>
<protein>
    <submittedName>
        <fullName evidence="2">Uncharacterized protein</fullName>
    </submittedName>
</protein>
<dbReference type="EMBL" id="KI392069">
    <property type="protein sequence ID" value="ERN19462.1"/>
    <property type="molecule type" value="Genomic_DNA"/>
</dbReference>
<dbReference type="STRING" id="13333.U5DDF6"/>
<accession>U5DDF6</accession>
<dbReference type="PANTHER" id="PTHR37218:SF2">
    <property type="entry name" value="COILED-COIL PROTEIN"/>
    <property type="match status" value="1"/>
</dbReference>
<dbReference type="PANTHER" id="PTHR37218">
    <property type="entry name" value="COILED-COIL PROTEIN"/>
    <property type="match status" value="1"/>
</dbReference>
<gene>
    <name evidence="2" type="ORF">AMTR_s00069p00186250</name>
</gene>